<keyword evidence="1" id="KW-0175">Coiled coil</keyword>
<evidence type="ECO:0000313" key="4">
    <source>
        <dbReference type="Proteomes" id="UP001228504"/>
    </source>
</evidence>
<dbReference type="RefSeq" id="WP_307484399.1">
    <property type="nucleotide sequence ID" value="NZ_JAUSUF010000002.1"/>
</dbReference>
<dbReference type="SMART" id="SM00530">
    <property type="entry name" value="HTH_XRE"/>
    <property type="match status" value="1"/>
</dbReference>
<dbReference type="Proteomes" id="UP001228504">
    <property type="component" value="Unassembled WGS sequence"/>
</dbReference>
<feature type="domain" description="HTH cro/C1-type" evidence="2">
    <location>
        <begin position="4"/>
        <end position="58"/>
    </location>
</feature>
<feature type="coiled-coil region" evidence="1">
    <location>
        <begin position="58"/>
        <end position="85"/>
    </location>
</feature>
<dbReference type="EMBL" id="JAUSUF010000002">
    <property type="protein sequence ID" value="MDQ0149235.1"/>
    <property type="molecule type" value="Genomic_DNA"/>
</dbReference>
<accession>A0ABT9USF7</accession>
<protein>
    <submittedName>
        <fullName evidence="3">Transcriptional regulator with XRE-family HTH domain</fullName>
    </submittedName>
</protein>
<dbReference type="InterPro" id="IPR010982">
    <property type="entry name" value="Lambda_DNA-bd_dom_sf"/>
</dbReference>
<dbReference type="InterPro" id="IPR001387">
    <property type="entry name" value="Cro/C1-type_HTH"/>
</dbReference>
<dbReference type="PROSITE" id="PS50943">
    <property type="entry name" value="HTH_CROC1"/>
    <property type="match status" value="1"/>
</dbReference>
<evidence type="ECO:0000259" key="2">
    <source>
        <dbReference type="PROSITE" id="PS50943"/>
    </source>
</evidence>
<proteinExistence type="predicted"/>
<dbReference type="SUPFAM" id="SSF47413">
    <property type="entry name" value="lambda repressor-like DNA-binding domains"/>
    <property type="match status" value="1"/>
</dbReference>
<dbReference type="Pfam" id="PF01381">
    <property type="entry name" value="HTH_3"/>
    <property type="match status" value="1"/>
</dbReference>
<organism evidence="3 4">
    <name type="scientific">Eubacterium multiforme</name>
    <dbReference type="NCBI Taxonomy" id="83339"/>
    <lineage>
        <taxon>Bacteria</taxon>
        <taxon>Bacillati</taxon>
        <taxon>Bacillota</taxon>
        <taxon>Clostridia</taxon>
        <taxon>Eubacteriales</taxon>
        <taxon>Eubacteriaceae</taxon>
        <taxon>Eubacterium</taxon>
    </lineage>
</organism>
<gene>
    <name evidence="3" type="ORF">J2S18_001165</name>
</gene>
<reference evidence="3 4" key="1">
    <citation type="submission" date="2023-07" db="EMBL/GenBank/DDBJ databases">
        <title>Genomic Encyclopedia of Type Strains, Phase IV (KMG-IV): sequencing the most valuable type-strain genomes for metagenomic binning, comparative biology and taxonomic classification.</title>
        <authorList>
            <person name="Goeker M."/>
        </authorList>
    </citation>
    <scope>NUCLEOTIDE SEQUENCE [LARGE SCALE GENOMIC DNA]</scope>
    <source>
        <strain evidence="3 4">DSM 20694</strain>
    </source>
</reference>
<keyword evidence="4" id="KW-1185">Reference proteome</keyword>
<evidence type="ECO:0000256" key="1">
    <source>
        <dbReference type="SAM" id="Coils"/>
    </source>
</evidence>
<comment type="caution">
    <text evidence="3">The sequence shown here is derived from an EMBL/GenBank/DDBJ whole genome shotgun (WGS) entry which is preliminary data.</text>
</comment>
<dbReference type="Gene3D" id="1.10.260.40">
    <property type="entry name" value="lambda repressor-like DNA-binding domains"/>
    <property type="match status" value="1"/>
</dbReference>
<name>A0ABT9USF7_9FIRM</name>
<sequence length="208" mass="24465">MVGLEYLCSLNNITYAQLSRELGISRQSVAAWLNGSRKIPQKHYTKLKEIFDVSEEYFNKELTELDKLKIQKLKLEEEIVEYKYSSVNYDDETNEKYEIEDVAYLMPDELGEINFKIEQKNLLAKIDNYINEKNLKDENEMNDEAYYIMKAFNSFYQVIKKDNIDIKIIIDILSGIKMAQGTAFDTKVFVRKIASIVKEQVILNKKRK</sequence>
<evidence type="ECO:0000313" key="3">
    <source>
        <dbReference type="EMBL" id="MDQ0149235.1"/>
    </source>
</evidence>